<reference evidence="1 2" key="1">
    <citation type="submission" date="2019-03" db="EMBL/GenBank/DDBJ databases">
        <title>Deep-cultivation of Planctomycetes and their phenomic and genomic characterization uncovers novel biology.</title>
        <authorList>
            <person name="Wiegand S."/>
            <person name="Jogler M."/>
            <person name="Boedeker C."/>
            <person name="Pinto D."/>
            <person name="Vollmers J."/>
            <person name="Rivas-Marin E."/>
            <person name="Kohn T."/>
            <person name="Peeters S.H."/>
            <person name="Heuer A."/>
            <person name="Rast P."/>
            <person name="Oberbeckmann S."/>
            <person name="Bunk B."/>
            <person name="Jeske O."/>
            <person name="Meyerdierks A."/>
            <person name="Storesund J.E."/>
            <person name="Kallscheuer N."/>
            <person name="Luecker S."/>
            <person name="Lage O.M."/>
            <person name="Pohl T."/>
            <person name="Merkel B.J."/>
            <person name="Hornburger P."/>
            <person name="Mueller R.-W."/>
            <person name="Bruemmer F."/>
            <person name="Labrenz M."/>
            <person name="Spormann A.M."/>
            <person name="Op den Camp H."/>
            <person name="Overmann J."/>
            <person name="Amann R."/>
            <person name="Jetten M.S.M."/>
            <person name="Mascher T."/>
            <person name="Medema M.H."/>
            <person name="Devos D.P."/>
            <person name="Kaster A.-K."/>
            <person name="Ovreas L."/>
            <person name="Rohde M."/>
            <person name="Galperin M.Y."/>
            <person name="Jogler C."/>
        </authorList>
    </citation>
    <scope>NUCLEOTIDE SEQUENCE [LARGE SCALE GENOMIC DNA]</scope>
    <source>
        <strain evidence="1 2">Enr17</strain>
    </source>
</reference>
<dbReference type="InterPro" id="IPR021284">
    <property type="entry name" value="DUF2750"/>
</dbReference>
<proteinExistence type="predicted"/>
<accession>A0A518ICJ1</accession>
<sequence>MSYTVNEHEFQNVISLSAFDRYQYFLNKVADWEEVWSVRSADGFRMMSDPQGVLCIPVWPAEPYAQACCQEEWADASPVAVSLEDWMAKWLPGIKNDNRKIALFPLPQDQGMVLDSDQLRQDLQELLDEFE</sequence>
<dbReference type="RefSeq" id="WP_145309453.1">
    <property type="nucleotide sequence ID" value="NZ_CP037452.1"/>
</dbReference>
<protein>
    <recommendedName>
        <fullName evidence="3">DUF2750 domain-containing protein</fullName>
    </recommendedName>
</protein>
<organism evidence="1 2">
    <name type="scientific">Gimesia fumaroli</name>
    <dbReference type="NCBI Taxonomy" id="2527976"/>
    <lineage>
        <taxon>Bacteria</taxon>
        <taxon>Pseudomonadati</taxon>
        <taxon>Planctomycetota</taxon>
        <taxon>Planctomycetia</taxon>
        <taxon>Planctomycetales</taxon>
        <taxon>Planctomycetaceae</taxon>
        <taxon>Gimesia</taxon>
    </lineage>
</organism>
<dbReference type="EMBL" id="CP037452">
    <property type="protein sequence ID" value="QDV50739.1"/>
    <property type="molecule type" value="Genomic_DNA"/>
</dbReference>
<dbReference type="Proteomes" id="UP000318313">
    <property type="component" value="Chromosome"/>
</dbReference>
<keyword evidence="2" id="KW-1185">Reference proteome</keyword>
<dbReference type="Pfam" id="PF11042">
    <property type="entry name" value="DUF2750"/>
    <property type="match status" value="1"/>
</dbReference>
<name>A0A518ICJ1_9PLAN</name>
<evidence type="ECO:0000313" key="2">
    <source>
        <dbReference type="Proteomes" id="UP000318313"/>
    </source>
</evidence>
<dbReference type="AlphaFoldDB" id="A0A518ICJ1"/>
<evidence type="ECO:0008006" key="3">
    <source>
        <dbReference type="Google" id="ProtNLM"/>
    </source>
</evidence>
<evidence type="ECO:0000313" key="1">
    <source>
        <dbReference type="EMBL" id="QDV50739.1"/>
    </source>
</evidence>
<dbReference type="OrthoDB" id="2936081at2"/>
<gene>
    <name evidence="1" type="ORF">Enr17x_27820</name>
</gene>
<dbReference type="KEGG" id="gfm:Enr17x_27820"/>